<name>A0A2T3J7M1_9GAMM</name>
<dbReference type="PANTHER" id="PTHR11879">
    <property type="entry name" value="ASPARTATE AMINOTRANSFERASE"/>
    <property type="match status" value="1"/>
</dbReference>
<evidence type="ECO:0000256" key="2">
    <source>
        <dbReference type="ARBA" id="ARBA00007441"/>
    </source>
</evidence>
<keyword evidence="9" id="KW-1185">Reference proteome</keyword>
<comment type="subunit">
    <text evidence="3">Homodimer.</text>
</comment>
<dbReference type="GO" id="GO:0033585">
    <property type="term" value="P:L-phenylalanine biosynthetic process from chorismate via phenylpyruvate"/>
    <property type="evidence" value="ECO:0007669"/>
    <property type="project" value="TreeGrafter"/>
</dbReference>
<proteinExistence type="inferred from homology"/>
<dbReference type="InterPro" id="IPR000796">
    <property type="entry name" value="Asp_trans"/>
</dbReference>
<dbReference type="GO" id="GO:0030170">
    <property type="term" value="F:pyridoxal phosphate binding"/>
    <property type="evidence" value="ECO:0007669"/>
    <property type="project" value="InterPro"/>
</dbReference>
<comment type="cofactor">
    <cofactor evidence="1">
        <name>pyridoxal 5'-phosphate</name>
        <dbReference type="ChEBI" id="CHEBI:597326"/>
    </cofactor>
</comment>
<dbReference type="PRINTS" id="PR00799">
    <property type="entry name" value="TRANSAMINASE"/>
</dbReference>
<dbReference type="CDD" id="cd00609">
    <property type="entry name" value="AAT_like"/>
    <property type="match status" value="1"/>
</dbReference>
<dbReference type="GO" id="GO:0042802">
    <property type="term" value="F:identical protein binding"/>
    <property type="evidence" value="ECO:0007669"/>
    <property type="project" value="TreeGrafter"/>
</dbReference>
<dbReference type="AlphaFoldDB" id="A0A2T3J7M1"/>
<keyword evidence="6" id="KW-0663">Pyridoxal phosphate</keyword>
<dbReference type="SUPFAM" id="SSF53383">
    <property type="entry name" value="PLP-dependent transferases"/>
    <property type="match status" value="1"/>
</dbReference>
<dbReference type="InterPro" id="IPR015422">
    <property type="entry name" value="PyrdxlP-dep_Trfase_small"/>
</dbReference>
<comment type="caution">
    <text evidence="8">The sequence shown here is derived from an EMBL/GenBank/DDBJ whole genome shotgun (WGS) entry which is preliminary data.</text>
</comment>
<dbReference type="Gene3D" id="3.90.1150.10">
    <property type="entry name" value="Aspartate Aminotransferase, domain 1"/>
    <property type="match status" value="1"/>
</dbReference>
<protein>
    <recommendedName>
        <fullName evidence="7">Aminotransferase class I/classII large domain-containing protein</fullName>
    </recommendedName>
</protein>
<reference evidence="8 9" key="1">
    <citation type="submission" date="2018-01" db="EMBL/GenBank/DDBJ databases">
        <title>Whole genome sequencing of Histamine producing bacteria.</title>
        <authorList>
            <person name="Butler K."/>
        </authorList>
    </citation>
    <scope>NUCLEOTIDE SEQUENCE [LARGE SCALE GENOMIC DNA]</scope>
    <source>
        <strain evidence="8 9">JCM 12947</strain>
    </source>
</reference>
<dbReference type="Pfam" id="PF00155">
    <property type="entry name" value="Aminotran_1_2"/>
    <property type="match status" value="1"/>
</dbReference>
<gene>
    <name evidence="8" type="ORF">C9J12_25965</name>
</gene>
<dbReference type="InterPro" id="IPR015421">
    <property type="entry name" value="PyrdxlP-dep_Trfase_major"/>
</dbReference>
<dbReference type="GO" id="GO:0005829">
    <property type="term" value="C:cytosol"/>
    <property type="evidence" value="ECO:0007669"/>
    <property type="project" value="TreeGrafter"/>
</dbReference>
<dbReference type="EMBL" id="PYMJ01000043">
    <property type="protein sequence ID" value="PSU44746.1"/>
    <property type="molecule type" value="Genomic_DNA"/>
</dbReference>
<evidence type="ECO:0000259" key="7">
    <source>
        <dbReference type="Pfam" id="PF00155"/>
    </source>
</evidence>
<dbReference type="Proteomes" id="UP000240987">
    <property type="component" value="Unassembled WGS sequence"/>
</dbReference>
<keyword evidence="5" id="KW-0808">Transferase</keyword>
<evidence type="ECO:0000256" key="3">
    <source>
        <dbReference type="ARBA" id="ARBA00011738"/>
    </source>
</evidence>
<dbReference type="InterPro" id="IPR015424">
    <property type="entry name" value="PyrdxlP-dep_Trfase"/>
</dbReference>
<sequence length="404" mass="45132">MSIFEQITHHQMDEISTVNQCIKSDRRPKKRDLVSGVILDEAGLPIVLPTVVDCRQQLMRHWAKNQYLAPEGTARFNTAVTELVFGRALSDAFCSQLITLQAPGGTGALRLAFDFYASSLNGRRLWVGTPSWPNYQQIATAAGVEMVNFPQQTTVTQWLCALEQAQPYDAVLFQAGANNPTGMMLDTEDWHKIADLCRRKQLLPILDNASQGLGQDIEKDAEGIRIMAQSCPELIVASSFSKNFMLYNERVGAVSVKTSVPVFATQAKEELRTIIRANYSSPASFGSAIVAEILGDPQLYQKWLVDLVAVRVMLAKRRDSLLAALDNRCKESSSDVQRYGLFIQLNLSSQIIRDLREKDGIYLLDNGRLSLASLWQHDIARITTIINCRNFLNTNPCNISVYNK</sequence>
<dbReference type="InterPro" id="IPR004839">
    <property type="entry name" value="Aminotransferase_I/II_large"/>
</dbReference>
<evidence type="ECO:0000256" key="1">
    <source>
        <dbReference type="ARBA" id="ARBA00001933"/>
    </source>
</evidence>
<dbReference type="GO" id="GO:0004838">
    <property type="term" value="F:L-tyrosine-2-oxoglutarate transaminase activity"/>
    <property type="evidence" value="ECO:0007669"/>
    <property type="project" value="TreeGrafter"/>
</dbReference>
<evidence type="ECO:0000313" key="9">
    <source>
        <dbReference type="Proteomes" id="UP000240987"/>
    </source>
</evidence>
<keyword evidence="4" id="KW-0032">Aminotransferase</keyword>
<dbReference type="GO" id="GO:0004069">
    <property type="term" value="F:L-aspartate:2-oxoglutarate aminotransferase activity"/>
    <property type="evidence" value="ECO:0007669"/>
    <property type="project" value="TreeGrafter"/>
</dbReference>
<dbReference type="PANTHER" id="PTHR11879:SF22">
    <property type="entry name" value="ASPARTATE AMINOTRANSFERASE, MITOCHONDRIAL"/>
    <property type="match status" value="1"/>
</dbReference>
<comment type="similarity">
    <text evidence="2">Belongs to the class-I pyridoxal-phosphate-dependent aminotransferase family.</text>
</comment>
<feature type="domain" description="Aminotransferase class I/classII large" evidence="7">
    <location>
        <begin position="31"/>
        <end position="381"/>
    </location>
</feature>
<dbReference type="Gene3D" id="3.40.640.10">
    <property type="entry name" value="Type I PLP-dependent aspartate aminotransferase-like (Major domain)"/>
    <property type="match status" value="1"/>
</dbReference>
<evidence type="ECO:0000256" key="5">
    <source>
        <dbReference type="ARBA" id="ARBA00022679"/>
    </source>
</evidence>
<organism evidence="8 9">
    <name type="scientific">Photobacterium frigidiphilum</name>
    <dbReference type="NCBI Taxonomy" id="264736"/>
    <lineage>
        <taxon>Bacteria</taxon>
        <taxon>Pseudomonadati</taxon>
        <taxon>Pseudomonadota</taxon>
        <taxon>Gammaproteobacteria</taxon>
        <taxon>Vibrionales</taxon>
        <taxon>Vibrionaceae</taxon>
        <taxon>Photobacterium</taxon>
    </lineage>
</organism>
<accession>A0A2T3J7M1</accession>
<evidence type="ECO:0000313" key="8">
    <source>
        <dbReference type="EMBL" id="PSU44746.1"/>
    </source>
</evidence>
<evidence type="ECO:0000256" key="6">
    <source>
        <dbReference type="ARBA" id="ARBA00022898"/>
    </source>
</evidence>
<evidence type="ECO:0000256" key="4">
    <source>
        <dbReference type="ARBA" id="ARBA00022576"/>
    </source>
</evidence>